<evidence type="ECO:0000259" key="1">
    <source>
        <dbReference type="Pfam" id="PF07727"/>
    </source>
</evidence>
<accession>A0A2G8LML6</accession>
<evidence type="ECO:0000313" key="3">
    <source>
        <dbReference type="Proteomes" id="UP000230750"/>
    </source>
</evidence>
<dbReference type="OrthoDB" id="8049142at2759"/>
<organism evidence="2 3">
    <name type="scientific">Stichopus japonicus</name>
    <name type="common">Sea cucumber</name>
    <dbReference type="NCBI Taxonomy" id="307972"/>
    <lineage>
        <taxon>Eukaryota</taxon>
        <taxon>Metazoa</taxon>
        <taxon>Echinodermata</taxon>
        <taxon>Eleutherozoa</taxon>
        <taxon>Echinozoa</taxon>
        <taxon>Holothuroidea</taxon>
        <taxon>Aspidochirotacea</taxon>
        <taxon>Aspidochirotida</taxon>
        <taxon>Stichopodidae</taxon>
        <taxon>Apostichopus</taxon>
    </lineage>
</organism>
<dbReference type="Pfam" id="PF07727">
    <property type="entry name" value="RVT_2"/>
    <property type="match status" value="1"/>
</dbReference>
<name>A0A2G8LML6_STIJA</name>
<dbReference type="STRING" id="307972.A0A2G8LML6"/>
<reference evidence="2 3" key="1">
    <citation type="journal article" date="2017" name="PLoS Biol.">
        <title>The sea cucumber genome provides insights into morphological evolution and visceral regeneration.</title>
        <authorList>
            <person name="Zhang X."/>
            <person name="Sun L."/>
            <person name="Yuan J."/>
            <person name="Sun Y."/>
            <person name="Gao Y."/>
            <person name="Zhang L."/>
            <person name="Li S."/>
            <person name="Dai H."/>
            <person name="Hamel J.F."/>
            <person name="Liu C."/>
            <person name="Yu Y."/>
            <person name="Liu S."/>
            <person name="Lin W."/>
            <person name="Guo K."/>
            <person name="Jin S."/>
            <person name="Xu P."/>
            <person name="Storey K.B."/>
            <person name="Huan P."/>
            <person name="Zhang T."/>
            <person name="Zhou Y."/>
            <person name="Zhang J."/>
            <person name="Lin C."/>
            <person name="Li X."/>
            <person name="Xing L."/>
            <person name="Huo D."/>
            <person name="Sun M."/>
            <person name="Wang L."/>
            <person name="Mercier A."/>
            <person name="Li F."/>
            <person name="Yang H."/>
            <person name="Xiang J."/>
        </authorList>
    </citation>
    <scope>NUCLEOTIDE SEQUENCE [LARGE SCALE GENOMIC DNA]</scope>
    <source>
        <strain evidence="2">Shaxun</strain>
        <tissue evidence="2">Muscle</tissue>
    </source>
</reference>
<dbReference type="AlphaFoldDB" id="A0A2G8LML6"/>
<keyword evidence="3" id="KW-1185">Reference proteome</keyword>
<feature type="domain" description="Reverse transcriptase Ty1/copia-type" evidence="1">
    <location>
        <begin position="61"/>
        <end position="181"/>
    </location>
</feature>
<gene>
    <name evidence="2" type="ORF">BSL78_01599</name>
</gene>
<dbReference type="EMBL" id="MRZV01000031">
    <property type="protein sequence ID" value="PIK61474.1"/>
    <property type="molecule type" value="Genomic_DNA"/>
</dbReference>
<evidence type="ECO:0000313" key="2">
    <source>
        <dbReference type="EMBL" id="PIK61474.1"/>
    </source>
</evidence>
<proteinExistence type="predicted"/>
<comment type="caution">
    <text evidence="2">The sequence shown here is derived from an EMBL/GenBank/DDBJ whole genome shotgun (WGS) entry which is preliminary data.</text>
</comment>
<sequence length="183" mass="20955">MDNEMKALEENDTFKFVKLPDGKNVVGGKWVYTIKDSAQGTKSFKASSSAKPDSTSDGCQFAYLNADIDTEIFVRQPEGYEVMSEDGEELVWKLQKSLYGLKQSGRNWNQLLHEHLTSEGFQRNPADHCLYHRGVGDQDIYVLVWVDDLVIAASNETLMSEFKDCMKIKFKMKDLLEISYFWA</sequence>
<dbReference type="Proteomes" id="UP000230750">
    <property type="component" value="Unassembled WGS sequence"/>
</dbReference>
<protein>
    <recommendedName>
        <fullName evidence="1">Reverse transcriptase Ty1/copia-type domain-containing protein</fullName>
    </recommendedName>
</protein>
<dbReference type="InterPro" id="IPR013103">
    <property type="entry name" value="RVT_2"/>
</dbReference>